<dbReference type="EC" id="3.4.-.-" evidence="7"/>
<dbReference type="Pfam" id="PF00557">
    <property type="entry name" value="Peptidase_M24"/>
    <property type="match status" value="1"/>
</dbReference>
<dbReference type="Gene3D" id="3.40.350.10">
    <property type="entry name" value="Creatinase/prolidase N-terminal domain"/>
    <property type="match status" value="2"/>
</dbReference>
<protein>
    <submittedName>
        <fullName evidence="7">Uncharacterized peptidase SA1530</fullName>
        <ecNumber evidence="7">3.4.-.-</ecNumber>
    </submittedName>
</protein>
<dbReference type="InterPro" id="IPR033740">
    <property type="entry name" value="Pept_M24B"/>
</dbReference>
<dbReference type="GO" id="GO:0070006">
    <property type="term" value="F:metalloaminopeptidase activity"/>
    <property type="evidence" value="ECO:0007669"/>
    <property type="project" value="InterPro"/>
</dbReference>
<evidence type="ECO:0000313" key="8">
    <source>
        <dbReference type="Proteomes" id="UP000078383"/>
    </source>
</evidence>
<dbReference type="FunFam" id="3.90.230.10:FF:000009">
    <property type="entry name" value="xaa-Pro aminopeptidase 2"/>
    <property type="match status" value="1"/>
</dbReference>
<dbReference type="PANTHER" id="PTHR43763">
    <property type="entry name" value="XAA-PRO AMINOPEPTIDASE 1"/>
    <property type="match status" value="1"/>
</dbReference>
<evidence type="ECO:0000259" key="5">
    <source>
        <dbReference type="Pfam" id="PF01321"/>
    </source>
</evidence>
<dbReference type="InterPro" id="IPR000994">
    <property type="entry name" value="Pept_M24"/>
</dbReference>
<dbReference type="GO" id="GO:0046872">
    <property type="term" value="F:metal ion binding"/>
    <property type="evidence" value="ECO:0007669"/>
    <property type="project" value="UniProtKB-KW"/>
</dbReference>
<dbReference type="InterPro" id="IPR000587">
    <property type="entry name" value="Creatinase_N"/>
</dbReference>
<feature type="domain" description="Peptidase M24" evidence="4">
    <location>
        <begin position="309"/>
        <end position="526"/>
    </location>
</feature>
<name>A0A174ZMB9_9FIRM</name>
<organism evidence="7 8">
    <name type="scientific">[Ruminococcus] torques</name>
    <dbReference type="NCBI Taxonomy" id="33039"/>
    <lineage>
        <taxon>Bacteria</taxon>
        <taxon>Bacillati</taxon>
        <taxon>Bacillota</taxon>
        <taxon>Clostridia</taxon>
        <taxon>Lachnospirales</taxon>
        <taxon>Lachnospiraceae</taxon>
        <taxon>Mediterraneibacter</taxon>
    </lineage>
</organism>
<gene>
    <name evidence="7" type="ORF">ERS852502_01807</name>
</gene>
<accession>A0A174ZMB9</accession>
<dbReference type="Gene3D" id="3.90.230.10">
    <property type="entry name" value="Creatinase/methionine aminopeptidase superfamily"/>
    <property type="match status" value="1"/>
</dbReference>
<dbReference type="InterPro" id="IPR036005">
    <property type="entry name" value="Creatinase/aminopeptidase-like"/>
</dbReference>
<dbReference type="InterPro" id="IPR032416">
    <property type="entry name" value="Peptidase_M24_C"/>
</dbReference>
<evidence type="ECO:0000256" key="2">
    <source>
        <dbReference type="ARBA" id="ARBA00022723"/>
    </source>
</evidence>
<dbReference type="CDD" id="cd01085">
    <property type="entry name" value="APP"/>
    <property type="match status" value="1"/>
</dbReference>
<feature type="domain" description="Creatinase N-terminal" evidence="5">
    <location>
        <begin position="6"/>
        <end position="125"/>
    </location>
</feature>
<dbReference type="FunFam" id="3.40.350.10:FF:000003">
    <property type="entry name" value="Xaa-pro aminopeptidase P"/>
    <property type="match status" value="1"/>
</dbReference>
<dbReference type="SUPFAM" id="SSF55920">
    <property type="entry name" value="Creatinase/aminopeptidase"/>
    <property type="match status" value="1"/>
</dbReference>
<dbReference type="PANTHER" id="PTHR43763:SF6">
    <property type="entry name" value="XAA-PRO AMINOPEPTIDASE 1"/>
    <property type="match status" value="1"/>
</dbReference>
<evidence type="ECO:0000256" key="3">
    <source>
        <dbReference type="ARBA" id="ARBA00022801"/>
    </source>
</evidence>
<dbReference type="Pfam" id="PF16189">
    <property type="entry name" value="Creatinase_N_2"/>
    <property type="match status" value="1"/>
</dbReference>
<dbReference type="Proteomes" id="UP000078383">
    <property type="component" value="Unassembled WGS sequence"/>
</dbReference>
<dbReference type="AlphaFoldDB" id="A0A174ZMB9"/>
<proteinExistence type="inferred from homology"/>
<dbReference type="RefSeq" id="WP_172790468.1">
    <property type="nucleotide sequence ID" value="NZ_CZBX01000007.1"/>
</dbReference>
<dbReference type="EMBL" id="CZBX01000007">
    <property type="protein sequence ID" value="CUQ88573.1"/>
    <property type="molecule type" value="Genomic_DNA"/>
</dbReference>
<evidence type="ECO:0000259" key="4">
    <source>
        <dbReference type="Pfam" id="PF00557"/>
    </source>
</evidence>
<dbReference type="InterPro" id="IPR050422">
    <property type="entry name" value="X-Pro_aminopeptidase_P"/>
</dbReference>
<dbReference type="Pfam" id="PF01321">
    <property type="entry name" value="Creatinase_N"/>
    <property type="match status" value="1"/>
</dbReference>
<keyword evidence="2" id="KW-0479">Metal-binding</keyword>
<dbReference type="Pfam" id="PF16188">
    <property type="entry name" value="Peptidase_M24_C"/>
    <property type="match status" value="1"/>
</dbReference>
<evidence type="ECO:0000313" key="7">
    <source>
        <dbReference type="EMBL" id="CUQ88573.1"/>
    </source>
</evidence>
<evidence type="ECO:0000259" key="6">
    <source>
        <dbReference type="Pfam" id="PF16188"/>
    </source>
</evidence>
<dbReference type="SUPFAM" id="SSF53092">
    <property type="entry name" value="Creatinase/prolidase N-terminal domain"/>
    <property type="match status" value="2"/>
</dbReference>
<comment type="similarity">
    <text evidence="1">Belongs to the peptidase M24B family.</text>
</comment>
<evidence type="ECO:0000256" key="1">
    <source>
        <dbReference type="ARBA" id="ARBA00008766"/>
    </source>
</evidence>
<keyword evidence="3 7" id="KW-0378">Hydrolase</keyword>
<sequence length="596" mass="68153">MSVLDRIERLRNVMEQQKIDCYIIPTDDYHHSEYVGDYFKFREYITGFTGSAGTAVFTKDKAGLWTDGRYFIQAEAQLKGSGIMLYKSGESDVPTIEEFLKSELKEGDVLGFDGRTVTYAQGKRYCHIADENGASLKYRLDFAQNIWKERPEMSMEPVFSLEDEYTGEKIGSKLERIREIMKENGCNAHVLSSLDDIAWLLNIRGNDIAYCPLVLSYAIVYNNSVELFADIRKFSDDIINLLAENQVKIYPYEDIYRKVSEMTSEDKLLLDSSIMNYSLYQSISKETVIVDKQNPEILMKSVKNETQAENLRKAHLKDAVAHTKFMYWLKKNIGRVEITELSASARLEGLRAEQEHFLGPSFGPISAYGEHGAIVHYSADEKSNVPLKEGKLFMTDTGGHYLEGSTDITRTVALGEVGNIEKEHFTLVARAMLRLANTVFLYGCSGANLDCIAREVFWKEGLNFNHGTGHGVGYLLNIHEGPINFRWKEGERPAPALEENMVITDEPGIYIEGSHGIRLENELLVRKTVKNEYGQFMNFEILTYVPIDLDAILPEKMSTEEKEMLNHYHKQVYEKVSPYLSEEERIWLKEYTRAVK</sequence>
<dbReference type="InterPro" id="IPR029149">
    <property type="entry name" value="Creatin/AminoP/Spt16_N"/>
</dbReference>
<dbReference type="GO" id="GO:0005737">
    <property type="term" value="C:cytoplasm"/>
    <property type="evidence" value="ECO:0007669"/>
    <property type="project" value="UniProtKB-ARBA"/>
</dbReference>
<reference evidence="7 8" key="1">
    <citation type="submission" date="2015-09" db="EMBL/GenBank/DDBJ databases">
        <authorList>
            <consortium name="Pathogen Informatics"/>
        </authorList>
    </citation>
    <scope>NUCLEOTIDE SEQUENCE [LARGE SCALE GENOMIC DNA]</scope>
    <source>
        <strain evidence="7 8">2789STDY5834889</strain>
    </source>
</reference>
<feature type="domain" description="Peptidase M24 C-terminal" evidence="6">
    <location>
        <begin position="535"/>
        <end position="594"/>
    </location>
</feature>